<feature type="short sequence motif" description="'KMSKS' region" evidence="8">
    <location>
        <begin position="269"/>
        <end position="273"/>
    </location>
</feature>
<dbReference type="HAMAP" id="MF_00126">
    <property type="entry name" value="Gln_tRNA_synth"/>
    <property type="match status" value="1"/>
</dbReference>
<evidence type="ECO:0000256" key="5">
    <source>
        <dbReference type="ARBA" id="ARBA00022917"/>
    </source>
</evidence>
<evidence type="ECO:0000256" key="9">
    <source>
        <dbReference type="RuleBase" id="RU363037"/>
    </source>
</evidence>
<feature type="domain" description="tRNA synthetases class I (E and Q) anti-codon binding" evidence="12">
    <location>
        <begin position="457"/>
        <end position="527"/>
    </location>
</feature>
<dbReference type="InterPro" id="IPR000924">
    <property type="entry name" value="Glu/Gln-tRNA-synth"/>
</dbReference>
<evidence type="ECO:0000256" key="2">
    <source>
        <dbReference type="ARBA" id="ARBA00022598"/>
    </source>
</evidence>
<keyword evidence="14" id="KW-1185">Reference proteome</keyword>
<proteinExistence type="inferred from homology"/>
<comment type="caution">
    <text evidence="8">Lacks conserved residue(s) required for the propagation of feature annotation.</text>
</comment>
<dbReference type="PRINTS" id="PR00987">
    <property type="entry name" value="TRNASYNTHGLU"/>
</dbReference>
<dbReference type="GO" id="GO:0005829">
    <property type="term" value="C:cytosol"/>
    <property type="evidence" value="ECO:0007669"/>
    <property type="project" value="TreeGrafter"/>
</dbReference>
<evidence type="ECO:0000256" key="1">
    <source>
        <dbReference type="ARBA" id="ARBA00022490"/>
    </source>
</evidence>
<feature type="binding site" evidence="8">
    <location>
        <position position="213"/>
    </location>
    <ligand>
        <name>L-glutamine</name>
        <dbReference type="ChEBI" id="CHEBI:58359"/>
    </ligand>
</feature>
<dbReference type="NCBIfam" id="TIGR00440">
    <property type="entry name" value="glnS"/>
    <property type="match status" value="1"/>
</dbReference>
<evidence type="ECO:0000256" key="7">
    <source>
        <dbReference type="ARBA" id="ARBA00048270"/>
    </source>
</evidence>
<dbReference type="InterPro" id="IPR001412">
    <property type="entry name" value="aa-tRNA-synth_I_CS"/>
</dbReference>
<organism evidence="13 14">
    <name type="scientific">Guopingia tenuis</name>
    <dbReference type="NCBI Taxonomy" id="2763656"/>
    <lineage>
        <taxon>Bacteria</taxon>
        <taxon>Bacillati</taxon>
        <taxon>Bacillota</taxon>
        <taxon>Clostridia</taxon>
        <taxon>Christensenellales</taxon>
        <taxon>Christensenellaceae</taxon>
        <taxon>Guopingia</taxon>
    </lineage>
</organism>
<feature type="binding site" evidence="8">
    <location>
        <position position="232"/>
    </location>
    <ligand>
        <name>ATP</name>
        <dbReference type="ChEBI" id="CHEBI:30616"/>
    </ligand>
</feature>
<dbReference type="FunFam" id="3.40.50.620:FF:000037">
    <property type="entry name" value="Glutamine--tRNA ligase cytoplasmic"/>
    <property type="match status" value="1"/>
</dbReference>
<feature type="binding site" evidence="8">
    <location>
        <begin position="262"/>
        <end position="263"/>
    </location>
    <ligand>
        <name>ATP</name>
        <dbReference type="ChEBI" id="CHEBI:30616"/>
    </ligand>
</feature>
<comment type="similarity">
    <text evidence="8 9">Belongs to the class-I aminoacyl-tRNA synthetase family.</text>
</comment>
<dbReference type="SUPFAM" id="SSF52374">
    <property type="entry name" value="Nucleotidylyl transferase"/>
    <property type="match status" value="1"/>
</dbReference>
<dbReference type="CDD" id="cd00807">
    <property type="entry name" value="GlnRS_core"/>
    <property type="match status" value="1"/>
</dbReference>
<dbReference type="Pfam" id="PF03950">
    <property type="entry name" value="tRNA-synt_1c_C"/>
    <property type="match status" value="1"/>
</dbReference>
<feature type="short sequence motif" description="'HIGH' region" evidence="8">
    <location>
        <begin position="36"/>
        <end position="46"/>
    </location>
</feature>
<dbReference type="InterPro" id="IPR050132">
    <property type="entry name" value="Gln/Glu-tRNA_Ligase"/>
</dbReference>
<feature type="binding site" evidence="8">
    <location>
        <begin position="37"/>
        <end position="39"/>
    </location>
    <ligand>
        <name>ATP</name>
        <dbReference type="ChEBI" id="CHEBI:30616"/>
    </ligand>
</feature>
<dbReference type="FunFam" id="1.10.1160.10:FF:000001">
    <property type="entry name" value="Glutamine--tRNA ligase"/>
    <property type="match status" value="1"/>
</dbReference>
<feature type="binding site" evidence="8">
    <location>
        <position position="69"/>
    </location>
    <ligand>
        <name>L-glutamine</name>
        <dbReference type="ChEBI" id="CHEBI:58359"/>
    </ligand>
</feature>
<dbReference type="FunFam" id="3.90.800.10:FF:000001">
    <property type="entry name" value="Glutamine--tRNA ligase"/>
    <property type="match status" value="1"/>
</dbReference>
<evidence type="ECO:0000313" key="14">
    <source>
        <dbReference type="Proteomes" id="UP000617951"/>
    </source>
</evidence>
<comment type="subunit">
    <text evidence="8">Monomer.</text>
</comment>
<comment type="subcellular location">
    <subcellularLocation>
        <location evidence="8">Cytoplasm</location>
    </subcellularLocation>
</comment>
<evidence type="ECO:0000259" key="12">
    <source>
        <dbReference type="Pfam" id="PF20974"/>
    </source>
</evidence>
<dbReference type="Gene3D" id="2.40.240.10">
    <property type="entry name" value="Ribosomal Protein L25, Chain P"/>
    <property type="match status" value="2"/>
</dbReference>
<dbReference type="Gene3D" id="3.40.50.620">
    <property type="entry name" value="HUPs"/>
    <property type="match status" value="1"/>
</dbReference>
<keyword evidence="1 8" id="KW-0963">Cytoplasm</keyword>
<feature type="binding site" evidence="8">
    <location>
        <begin position="270"/>
        <end position="272"/>
    </location>
    <ligand>
        <name>ATP</name>
        <dbReference type="ChEBI" id="CHEBI:30616"/>
    </ligand>
</feature>
<feature type="domain" description="Glutamyl/glutaminyl-tRNA synthetase class Ib catalytic" evidence="10">
    <location>
        <begin position="30"/>
        <end position="338"/>
    </location>
</feature>
<dbReference type="InterPro" id="IPR020059">
    <property type="entry name" value="Glu/Gln-tRNA-synth_Ib_codon-bd"/>
</dbReference>
<feature type="domain" description="Glutamyl/glutaminyl-tRNA synthetase class Ib anti-codon binding" evidence="11">
    <location>
        <begin position="341"/>
        <end position="440"/>
    </location>
</feature>
<evidence type="ECO:0000313" key="13">
    <source>
        <dbReference type="EMBL" id="MBC8538564.1"/>
    </source>
</evidence>
<dbReference type="InterPro" id="IPR020058">
    <property type="entry name" value="Glu/Gln-tRNA-synth_Ib_cat-dom"/>
</dbReference>
<gene>
    <name evidence="8" type="primary">glnS</name>
    <name evidence="13" type="ORF">H8693_06415</name>
</gene>
<keyword evidence="3 8" id="KW-0547">Nucleotide-binding</keyword>
<name>A0A926HW20_9FIRM</name>
<dbReference type="SUPFAM" id="SSF50715">
    <property type="entry name" value="Ribosomal protein L25-like"/>
    <property type="match status" value="1"/>
</dbReference>
<accession>A0A926HW20</accession>
<dbReference type="InterPro" id="IPR022861">
    <property type="entry name" value="Gln_tRNA_ligase_bac"/>
</dbReference>
<evidence type="ECO:0000256" key="3">
    <source>
        <dbReference type="ARBA" id="ARBA00022741"/>
    </source>
</evidence>
<dbReference type="PANTHER" id="PTHR43097:SF5">
    <property type="entry name" value="GLUTAMATE--TRNA LIGASE"/>
    <property type="match status" value="1"/>
</dbReference>
<dbReference type="EMBL" id="JACRSS010000002">
    <property type="protein sequence ID" value="MBC8538564.1"/>
    <property type="molecule type" value="Genomic_DNA"/>
</dbReference>
<dbReference type="PROSITE" id="PS00178">
    <property type="entry name" value="AA_TRNA_LIGASE_I"/>
    <property type="match status" value="1"/>
</dbReference>
<evidence type="ECO:0000259" key="11">
    <source>
        <dbReference type="Pfam" id="PF03950"/>
    </source>
</evidence>
<keyword evidence="4 8" id="KW-0067">ATP-binding</keyword>
<keyword evidence="5 8" id="KW-0648">Protein biosynthesis</keyword>
<dbReference type="AlphaFoldDB" id="A0A926HW20"/>
<feature type="binding site" evidence="8">
    <location>
        <begin position="43"/>
        <end position="49"/>
    </location>
    <ligand>
        <name>ATP</name>
        <dbReference type="ChEBI" id="CHEBI:30616"/>
    </ligand>
</feature>
<comment type="catalytic activity">
    <reaction evidence="7 8">
        <text>tRNA(Gln) + L-glutamine + ATP = L-glutaminyl-tRNA(Gln) + AMP + diphosphate</text>
        <dbReference type="Rhea" id="RHEA:20121"/>
        <dbReference type="Rhea" id="RHEA-COMP:9662"/>
        <dbReference type="Rhea" id="RHEA-COMP:9681"/>
        <dbReference type="ChEBI" id="CHEBI:30616"/>
        <dbReference type="ChEBI" id="CHEBI:33019"/>
        <dbReference type="ChEBI" id="CHEBI:58359"/>
        <dbReference type="ChEBI" id="CHEBI:78442"/>
        <dbReference type="ChEBI" id="CHEBI:78521"/>
        <dbReference type="ChEBI" id="CHEBI:456215"/>
        <dbReference type="EC" id="6.1.1.18"/>
    </reaction>
</comment>
<dbReference type="InterPro" id="IPR011035">
    <property type="entry name" value="Ribosomal_bL25/Gln-tRNA_synth"/>
</dbReference>
<dbReference type="EC" id="6.1.1.18" evidence="8"/>
<evidence type="ECO:0000256" key="6">
    <source>
        <dbReference type="ARBA" id="ARBA00023146"/>
    </source>
</evidence>
<dbReference type="GO" id="GO:0004819">
    <property type="term" value="F:glutamine-tRNA ligase activity"/>
    <property type="evidence" value="ECO:0007669"/>
    <property type="project" value="UniProtKB-UniRule"/>
</dbReference>
<keyword evidence="2 8" id="KW-0436">Ligase</keyword>
<evidence type="ECO:0000256" key="8">
    <source>
        <dbReference type="HAMAP-Rule" id="MF_00126"/>
    </source>
</evidence>
<dbReference type="Pfam" id="PF00749">
    <property type="entry name" value="tRNA-synt_1c"/>
    <property type="match status" value="1"/>
</dbReference>
<dbReference type="GO" id="GO:0005524">
    <property type="term" value="F:ATP binding"/>
    <property type="evidence" value="ECO:0007669"/>
    <property type="project" value="UniProtKB-UniRule"/>
</dbReference>
<dbReference type="GO" id="GO:0006425">
    <property type="term" value="P:glutaminyl-tRNA aminoacylation"/>
    <property type="evidence" value="ECO:0007669"/>
    <property type="project" value="UniProtKB-UniRule"/>
</dbReference>
<evidence type="ECO:0000259" key="10">
    <source>
        <dbReference type="Pfam" id="PF00749"/>
    </source>
</evidence>
<dbReference type="Gene3D" id="1.10.1160.10">
    <property type="entry name" value="Glutamyl-trna Synthetase, Domain 2"/>
    <property type="match status" value="1"/>
</dbReference>
<evidence type="ECO:0000256" key="4">
    <source>
        <dbReference type="ARBA" id="ARBA00022840"/>
    </source>
</evidence>
<dbReference type="Proteomes" id="UP000617951">
    <property type="component" value="Unassembled WGS sequence"/>
</dbReference>
<dbReference type="Pfam" id="PF20974">
    <property type="entry name" value="tRNA-synt_1c_C2"/>
    <property type="match status" value="1"/>
</dbReference>
<keyword evidence="6 8" id="KW-0030">Aminoacyl-tRNA synthetase</keyword>
<dbReference type="PANTHER" id="PTHR43097">
    <property type="entry name" value="GLUTAMINE-TRNA LIGASE"/>
    <property type="match status" value="1"/>
</dbReference>
<dbReference type="InterPro" id="IPR049437">
    <property type="entry name" value="tRNA-synt_1c_C2"/>
</dbReference>
<dbReference type="Gene3D" id="3.90.800.10">
    <property type="entry name" value="Glutamyl-tRNA Synthetase, Domain 3"/>
    <property type="match status" value="1"/>
</dbReference>
<dbReference type="InterPro" id="IPR020061">
    <property type="entry name" value="Glu_tRNA_lig_a-bdl"/>
</dbReference>
<dbReference type="NCBIfam" id="NF011291">
    <property type="entry name" value="PRK14703.1"/>
    <property type="match status" value="1"/>
</dbReference>
<dbReference type="InterPro" id="IPR020056">
    <property type="entry name" value="Rbsml_bL25/Gln-tRNA_synth_N"/>
</dbReference>
<reference evidence="13" key="1">
    <citation type="submission" date="2020-08" db="EMBL/GenBank/DDBJ databases">
        <title>Genome public.</title>
        <authorList>
            <person name="Liu C."/>
            <person name="Sun Q."/>
        </authorList>
    </citation>
    <scope>NUCLEOTIDE SEQUENCE</scope>
    <source>
        <strain evidence="13">NSJ-63</strain>
    </source>
</reference>
<protein>
    <recommendedName>
        <fullName evidence="8">Glutamine--tRNA ligase</fullName>
        <ecNumber evidence="8">6.1.1.18</ecNumber>
    </recommendedName>
    <alternativeName>
        <fullName evidence="8">Glutaminyl-tRNA synthetase</fullName>
        <shortName evidence="8">GlnRS</shortName>
    </alternativeName>
</protein>
<dbReference type="GO" id="GO:0006424">
    <property type="term" value="P:glutamyl-tRNA aminoacylation"/>
    <property type="evidence" value="ECO:0007669"/>
    <property type="project" value="UniProtKB-UniRule"/>
</dbReference>
<dbReference type="InterPro" id="IPR004514">
    <property type="entry name" value="Gln-tRNA-synth"/>
</dbReference>
<dbReference type="InterPro" id="IPR014729">
    <property type="entry name" value="Rossmann-like_a/b/a_fold"/>
</dbReference>
<sequence length="553" mass="63618">METKEGAVRSRNFIEEIIDADLAAGRHDHVLTRFPPEPNGYLHIGHAKAICLNFGLAQQYGGACNLRYDDTNPAKEDEEYVRSIEEDIHWLGFAWKNKLYASDYFEYMYECAVRLIKKGLAFVCDLSAEQIRETRGTLTEPGKESPFRSRSVEENLQLFEEMRAGRFADGEKVLRAKIDMASPNVNMRDPVIYRISHAEHHRTGSKWVIYPMYDFAHPLEDAYEGITHSICTLEFEAHRPLYDWVIENCECENVPHQYEFARLNLTRTIMSKRYLKRLVDEGVVSGWDDPRMPTISGLRRRGYTPASIRDFCERIGVAKANSEVDARLLEHCVREDLNAHAPRLMGVLRPLKLVIENYPEGRREMLAAEDLPGGETTHEVPFSRELYIEQDDFMEEAPSKKYFRLAVGKEVRLKNAYIIKCERVEKDEAGHVVKVICTYDPLSKSGDVNAGRKVKGTLHWVECQTAVPAEIRLYDYLLREDDAEGDFMERLNPNSLEVLQGFVEPEVLKARPGQQFQFLRQGYFCADAKDFSPEHVVMNQIVGLKDSFSKTLK</sequence>
<comment type="caution">
    <text evidence="13">The sequence shown here is derived from an EMBL/GenBank/DDBJ whole genome shotgun (WGS) entry which is preliminary data.</text>
</comment>